<dbReference type="Pfam" id="PF02970">
    <property type="entry name" value="TBCA"/>
    <property type="match status" value="1"/>
</dbReference>
<evidence type="ECO:0000256" key="1">
    <source>
        <dbReference type="ARBA" id="ARBA00006806"/>
    </source>
</evidence>
<comment type="caution">
    <text evidence="4">The sequence shown here is derived from an EMBL/GenBank/DDBJ whole genome shotgun (WGS) entry which is preliminary data.</text>
</comment>
<dbReference type="InterPro" id="IPR004226">
    <property type="entry name" value="TBCA"/>
</dbReference>
<feature type="chain" id="PRO_5045163540" evidence="3">
    <location>
        <begin position="22"/>
        <end position="419"/>
    </location>
</feature>
<dbReference type="Gene3D" id="1.20.58.90">
    <property type="match status" value="1"/>
</dbReference>
<keyword evidence="3" id="KW-0732">Signal</keyword>
<dbReference type="SUPFAM" id="SSF53335">
    <property type="entry name" value="S-adenosyl-L-methionine-dependent methyltransferases"/>
    <property type="match status" value="1"/>
</dbReference>
<name>A0ABR1G8C4_AURAN</name>
<comment type="similarity">
    <text evidence="1">Belongs to the TBCA family.</text>
</comment>
<feature type="signal peptide" evidence="3">
    <location>
        <begin position="1"/>
        <end position="21"/>
    </location>
</feature>
<dbReference type="PANTHER" id="PTHR21500">
    <property type="entry name" value="TUBULIN-SPECIFIC CHAPERONE A"/>
    <property type="match status" value="1"/>
</dbReference>
<sequence>MRGVWVCAIWAVHGAARSLNATVLGAYISGNAITHLDIGSRNGGSMRWLTSFLGARGISDVAVAGIDIDPANVATCERRGARCVVGDVRVLGAEGACVRGVTVFHVLEHVGARRPPNATAPGPEEWWARTYAAEPRAAHELPVVGDQAQSEAGSFDVRDASAAQGVFRAALRLPSSWLLMHGPCFDGDAELRARGFVRSFAAWRLHNAHVTSAHLVDAFVAAGRRGYFFVTAHNPIETSDHARLQPIVETSSGAARHAERGWLCSGAMCDQHRYNASLHPPKASVAFGRAHYEFVSAVAVFGDVAGEAALVVYAEVARRVEQRRSSKEVAHYKKETAENEARVQKMRDDGKDSYDIKKAVEVLEETRMMVPDAERRLADALDDLFTFMGDHADNAEVNECKHAAEANALLEEHDALISS</sequence>
<gene>
    <name evidence="4" type="primary">TBCA</name>
    <name evidence="4" type="ORF">SO694_00048282</name>
</gene>
<evidence type="ECO:0000313" key="4">
    <source>
        <dbReference type="EMBL" id="KAK7249406.1"/>
    </source>
</evidence>
<organism evidence="4 5">
    <name type="scientific">Aureococcus anophagefferens</name>
    <name type="common">Harmful bloom alga</name>
    <dbReference type="NCBI Taxonomy" id="44056"/>
    <lineage>
        <taxon>Eukaryota</taxon>
        <taxon>Sar</taxon>
        <taxon>Stramenopiles</taxon>
        <taxon>Ochrophyta</taxon>
        <taxon>Pelagophyceae</taxon>
        <taxon>Pelagomonadales</taxon>
        <taxon>Pelagomonadaceae</taxon>
        <taxon>Aureococcus</taxon>
    </lineage>
</organism>
<dbReference type="InterPro" id="IPR029063">
    <property type="entry name" value="SAM-dependent_MTases_sf"/>
</dbReference>
<evidence type="ECO:0000256" key="2">
    <source>
        <dbReference type="ARBA" id="ARBA00023186"/>
    </source>
</evidence>
<dbReference type="PANTHER" id="PTHR21500:SF0">
    <property type="entry name" value="TUBULIN-SPECIFIC CHAPERONE A"/>
    <property type="match status" value="1"/>
</dbReference>
<dbReference type="SUPFAM" id="SSF46988">
    <property type="entry name" value="Tubulin chaperone cofactor A"/>
    <property type="match status" value="1"/>
</dbReference>
<accession>A0ABR1G8C4</accession>
<keyword evidence="2" id="KW-0143">Chaperone</keyword>
<protein>
    <submittedName>
        <fullName evidence="4">Tubulin-specific chaperone C</fullName>
    </submittedName>
</protein>
<evidence type="ECO:0000256" key="3">
    <source>
        <dbReference type="SAM" id="SignalP"/>
    </source>
</evidence>
<reference evidence="4 5" key="1">
    <citation type="submission" date="2024-03" db="EMBL/GenBank/DDBJ databases">
        <title>Aureococcus anophagefferens CCMP1851 and Kratosvirus quantuckense: Draft genome of a second virus-susceptible host strain in the model system.</title>
        <authorList>
            <person name="Chase E."/>
            <person name="Truchon A.R."/>
            <person name="Schepens W."/>
            <person name="Wilhelm S.W."/>
        </authorList>
    </citation>
    <scope>NUCLEOTIDE SEQUENCE [LARGE SCALE GENOMIC DNA]</scope>
    <source>
        <strain evidence="4 5">CCMP1851</strain>
    </source>
</reference>
<dbReference type="Proteomes" id="UP001363151">
    <property type="component" value="Unassembled WGS sequence"/>
</dbReference>
<evidence type="ECO:0000313" key="5">
    <source>
        <dbReference type="Proteomes" id="UP001363151"/>
    </source>
</evidence>
<dbReference type="InterPro" id="IPR036126">
    <property type="entry name" value="TBCA_sf"/>
</dbReference>
<proteinExistence type="inferred from homology"/>
<dbReference type="EMBL" id="JBBJCI010000079">
    <property type="protein sequence ID" value="KAK7249406.1"/>
    <property type="molecule type" value="Genomic_DNA"/>
</dbReference>
<keyword evidence="5" id="KW-1185">Reference proteome</keyword>
<dbReference type="Gene3D" id="3.40.50.150">
    <property type="entry name" value="Vaccinia Virus protein VP39"/>
    <property type="match status" value="1"/>
</dbReference>